<name>A0A6I3LQD5_9FLAO</name>
<evidence type="ECO:0000259" key="1">
    <source>
        <dbReference type="Pfam" id="PF18935"/>
    </source>
</evidence>
<comment type="caution">
    <text evidence="2">The sequence shown here is derived from an EMBL/GenBank/DDBJ whole genome shotgun (WGS) entry which is preliminary data.</text>
</comment>
<keyword evidence="3" id="KW-1185">Reference proteome</keyword>
<dbReference type="AlphaFoldDB" id="A0A6I3LQD5"/>
<evidence type="ECO:0000313" key="2">
    <source>
        <dbReference type="EMBL" id="MTG98155.1"/>
    </source>
</evidence>
<feature type="domain" description="DUF5683" evidence="1">
    <location>
        <begin position="37"/>
        <end position="183"/>
    </location>
</feature>
<reference evidence="2 3" key="1">
    <citation type="submission" date="2019-11" db="EMBL/GenBank/DDBJ databases">
        <title>Genome of Strain BIT-d1.</title>
        <authorList>
            <person name="Yang Y."/>
        </authorList>
    </citation>
    <scope>NUCLEOTIDE SEQUENCE [LARGE SCALE GENOMIC DNA]</scope>
    <source>
        <strain evidence="2 3">BIT-d1</strain>
    </source>
</reference>
<sequence length="189" mass="21971">MLLFSIVGQQAFAQKKDKEKKIKSVTEAEADYKPIDPLAPARASFFTSIVPGLGQIQNKSYWKVPLVYAGMGIPAYFWADNQRQYTRYRSEYKKRLQGIHDKEDPTFGGLDNERLLEAQKFYRRNRDLSVVITVGFYVLSIIDANVDAHLTQFNVNEKLTIRPVFDVNNNYLQQNQMQLQYAVNIQYKF</sequence>
<accession>A0A6I3LQD5</accession>
<dbReference type="Proteomes" id="UP000438760">
    <property type="component" value="Unassembled WGS sequence"/>
</dbReference>
<dbReference type="InterPro" id="IPR043738">
    <property type="entry name" value="DUF5683"/>
</dbReference>
<protein>
    <recommendedName>
        <fullName evidence="1">DUF5683 domain-containing protein</fullName>
    </recommendedName>
</protein>
<organism evidence="2 3">
    <name type="scientific">Myroides albus</name>
    <dbReference type="NCBI Taxonomy" id="2562892"/>
    <lineage>
        <taxon>Bacteria</taxon>
        <taxon>Pseudomonadati</taxon>
        <taxon>Bacteroidota</taxon>
        <taxon>Flavobacteriia</taxon>
        <taxon>Flavobacteriales</taxon>
        <taxon>Flavobacteriaceae</taxon>
        <taxon>Myroides</taxon>
    </lineage>
</organism>
<evidence type="ECO:0000313" key="3">
    <source>
        <dbReference type="Proteomes" id="UP000438760"/>
    </source>
</evidence>
<dbReference type="EMBL" id="WMJX01000014">
    <property type="protein sequence ID" value="MTG98155.1"/>
    <property type="molecule type" value="Genomic_DNA"/>
</dbReference>
<gene>
    <name evidence="2" type="ORF">GJV76_08440</name>
</gene>
<proteinExistence type="predicted"/>
<dbReference type="Pfam" id="PF18935">
    <property type="entry name" value="DUF5683"/>
    <property type="match status" value="1"/>
</dbReference>